<reference evidence="15" key="3">
    <citation type="submission" date="2025-08" db="UniProtKB">
        <authorList>
            <consortium name="Ensembl"/>
        </authorList>
    </citation>
    <scope>IDENTIFICATION</scope>
    <source>
        <strain evidence="15">HSOK</strain>
    </source>
</reference>
<dbReference type="FunFam" id="3.30.160.60:FF:000965">
    <property type="entry name" value="Neurotrophin receptor-interacting factor homolog"/>
    <property type="match status" value="1"/>
</dbReference>
<proteinExistence type="inferred from homology"/>
<reference evidence="15 16" key="2">
    <citation type="submission" date="2017-04" db="EMBL/GenBank/DDBJ databases">
        <title>CpG methylation of centromeres and impact of large insertions on vertebrate speciation.</title>
        <authorList>
            <person name="Ichikawa K."/>
            <person name="Yoshimura J."/>
            <person name="Morishita S."/>
        </authorList>
    </citation>
    <scope>NUCLEOTIDE SEQUENCE</scope>
    <source>
        <strain evidence="15 16">HSOK</strain>
    </source>
</reference>
<evidence type="ECO:0000256" key="7">
    <source>
        <dbReference type="ARBA" id="ARBA00023015"/>
    </source>
</evidence>
<dbReference type="PANTHER" id="PTHR23235:SF120">
    <property type="entry name" value="KRUPPEL-LIKE FACTOR 15"/>
    <property type="match status" value="1"/>
</dbReference>
<dbReference type="AlphaFoldDB" id="A0A3P9JDF2"/>
<evidence type="ECO:0000256" key="4">
    <source>
        <dbReference type="ARBA" id="ARBA00022737"/>
    </source>
</evidence>
<keyword evidence="3" id="KW-0479">Metal-binding</keyword>
<dbReference type="FunFam" id="3.30.160.60:FF:001480">
    <property type="entry name" value="Si:cabz01071911.3"/>
    <property type="match status" value="1"/>
</dbReference>
<name>A0A3P9JDF2_ORYLA</name>
<keyword evidence="5 11" id="KW-0863">Zinc-finger</keyword>
<evidence type="ECO:0000256" key="9">
    <source>
        <dbReference type="ARBA" id="ARBA00023163"/>
    </source>
</evidence>
<dbReference type="PROSITE" id="PS50157">
    <property type="entry name" value="ZINC_FINGER_C2H2_2"/>
    <property type="match status" value="3"/>
</dbReference>
<dbReference type="GO" id="GO:0003677">
    <property type="term" value="F:DNA binding"/>
    <property type="evidence" value="ECO:0007669"/>
    <property type="project" value="UniProtKB-KW"/>
</dbReference>
<evidence type="ECO:0000256" key="13">
    <source>
        <dbReference type="SAM" id="MobiDB-lite"/>
    </source>
</evidence>
<evidence type="ECO:0000256" key="11">
    <source>
        <dbReference type="PROSITE-ProRule" id="PRU00042"/>
    </source>
</evidence>
<comment type="subcellular location">
    <subcellularLocation>
        <location evidence="1">Nucleus</location>
    </subcellularLocation>
</comment>
<keyword evidence="9" id="KW-0804">Transcription</keyword>
<dbReference type="Pfam" id="PF00096">
    <property type="entry name" value="zf-C2H2"/>
    <property type="match status" value="3"/>
</dbReference>
<feature type="region of interest" description="Disordered" evidence="13">
    <location>
        <begin position="109"/>
        <end position="131"/>
    </location>
</feature>
<organism evidence="15 16">
    <name type="scientific">Oryzias latipes</name>
    <name type="common">Japanese rice fish</name>
    <name type="synonym">Japanese killifish</name>
    <dbReference type="NCBI Taxonomy" id="8090"/>
    <lineage>
        <taxon>Eukaryota</taxon>
        <taxon>Metazoa</taxon>
        <taxon>Chordata</taxon>
        <taxon>Craniata</taxon>
        <taxon>Vertebrata</taxon>
        <taxon>Euteleostomi</taxon>
        <taxon>Actinopterygii</taxon>
        <taxon>Neopterygii</taxon>
        <taxon>Teleostei</taxon>
        <taxon>Neoteleostei</taxon>
        <taxon>Acanthomorphata</taxon>
        <taxon>Ovalentaria</taxon>
        <taxon>Atherinomorphae</taxon>
        <taxon>Beloniformes</taxon>
        <taxon>Adrianichthyidae</taxon>
        <taxon>Oryziinae</taxon>
        <taxon>Oryzias</taxon>
    </lineage>
</organism>
<feature type="domain" description="C2H2-type" evidence="14">
    <location>
        <begin position="300"/>
        <end position="322"/>
    </location>
</feature>
<accession>A0A3P9JDF2</accession>
<comment type="similarity">
    <text evidence="2">Belongs to the krueppel C2H2-type zinc-finger protein family.</text>
</comment>
<evidence type="ECO:0000256" key="12">
    <source>
        <dbReference type="SAM" id="Coils"/>
    </source>
</evidence>
<dbReference type="Ensembl" id="ENSORLT00015020357.1">
    <property type="protein sequence ID" value="ENSORLP00015030327.1"/>
    <property type="gene ID" value="ENSORLG00015013946.1"/>
</dbReference>
<sequence length="335" mass="38565">MLGAERHILRNTTAGTHMWSTVPETVKRPGGSKQRGIHIAGACVWRIVDSPLNRVAVAAAMSSVQSLREFISERLTAAAEEIFRQFEKTIVQYEEEMDRQRRLLDNCSSWRVPTNPHRPDLEPPSSFEEDQPLWNQESSSLRELQVKEEQEEPCSSQERWQSTVEQENNVSSMKAPFEAESRCEQLLSQIPHVPQDQQGGTYMEFDGDAEVMSQQRPNRRGCTDAEGAFLPERDFMIENDNRVCKCSICGKSLKDKYSLKVHNKIHTGEKAFSCHMCGKRFRYKHALKVHVRIHTNEKPFSCRVCGETFRQSSNLISHLKRHQEHMLLPSSQARR</sequence>
<dbReference type="SUPFAM" id="SSF57667">
    <property type="entry name" value="beta-beta-alpha zinc fingers"/>
    <property type="match status" value="2"/>
</dbReference>
<dbReference type="Proteomes" id="UP000265200">
    <property type="component" value="Chromosome 17"/>
</dbReference>
<dbReference type="PANTHER" id="PTHR23235">
    <property type="entry name" value="KRUEPPEL-LIKE TRANSCRIPTION FACTOR"/>
    <property type="match status" value="1"/>
</dbReference>
<dbReference type="GO" id="GO:0005634">
    <property type="term" value="C:nucleus"/>
    <property type="evidence" value="ECO:0007669"/>
    <property type="project" value="UniProtKB-SubCell"/>
</dbReference>
<dbReference type="InterPro" id="IPR036236">
    <property type="entry name" value="Znf_C2H2_sf"/>
</dbReference>
<keyword evidence="10" id="KW-0539">Nucleus</keyword>
<evidence type="ECO:0000256" key="6">
    <source>
        <dbReference type="ARBA" id="ARBA00022833"/>
    </source>
</evidence>
<evidence type="ECO:0000256" key="10">
    <source>
        <dbReference type="ARBA" id="ARBA00023242"/>
    </source>
</evidence>
<evidence type="ECO:0000313" key="16">
    <source>
        <dbReference type="Proteomes" id="UP000265200"/>
    </source>
</evidence>
<dbReference type="FunFam" id="3.30.160.60:FF:001155">
    <property type="entry name" value="Zinc finger 30C"/>
    <property type="match status" value="1"/>
</dbReference>
<dbReference type="GO" id="GO:0008270">
    <property type="term" value="F:zinc ion binding"/>
    <property type="evidence" value="ECO:0007669"/>
    <property type="project" value="UniProtKB-KW"/>
</dbReference>
<feature type="coiled-coil region" evidence="12">
    <location>
        <begin position="76"/>
        <end position="103"/>
    </location>
</feature>
<evidence type="ECO:0000256" key="2">
    <source>
        <dbReference type="ARBA" id="ARBA00006991"/>
    </source>
</evidence>
<keyword evidence="7" id="KW-0805">Transcription regulation</keyword>
<evidence type="ECO:0000256" key="1">
    <source>
        <dbReference type="ARBA" id="ARBA00004123"/>
    </source>
</evidence>
<feature type="domain" description="C2H2-type" evidence="14">
    <location>
        <begin position="272"/>
        <end position="299"/>
    </location>
</feature>
<feature type="domain" description="C2H2-type" evidence="14">
    <location>
        <begin position="244"/>
        <end position="271"/>
    </location>
</feature>
<evidence type="ECO:0000256" key="8">
    <source>
        <dbReference type="ARBA" id="ARBA00023125"/>
    </source>
</evidence>
<keyword evidence="6" id="KW-0862">Zinc</keyword>
<keyword evidence="12" id="KW-0175">Coiled coil</keyword>
<reference key="1">
    <citation type="journal article" date="2007" name="Nature">
        <title>The medaka draft genome and insights into vertebrate genome evolution.</title>
        <authorList>
            <person name="Kasahara M."/>
            <person name="Naruse K."/>
            <person name="Sasaki S."/>
            <person name="Nakatani Y."/>
            <person name="Qu W."/>
            <person name="Ahsan B."/>
            <person name="Yamada T."/>
            <person name="Nagayasu Y."/>
            <person name="Doi K."/>
            <person name="Kasai Y."/>
            <person name="Jindo T."/>
            <person name="Kobayashi D."/>
            <person name="Shimada A."/>
            <person name="Toyoda A."/>
            <person name="Kuroki Y."/>
            <person name="Fujiyama A."/>
            <person name="Sasaki T."/>
            <person name="Shimizu A."/>
            <person name="Asakawa S."/>
            <person name="Shimizu N."/>
            <person name="Hashimoto S."/>
            <person name="Yang J."/>
            <person name="Lee Y."/>
            <person name="Matsushima K."/>
            <person name="Sugano S."/>
            <person name="Sakaizumi M."/>
            <person name="Narita T."/>
            <person name="Ohishi K."/>
            <person name="Haga S."/>
            <person name="Ohta F."/>
            <person name="Nomoto H."/>
            <person name="Nogata K."/>
            <person name="Morishita T."/>
            <person name="Endo T."/>
            <person name="Shin-I T."/>
            <person name="Takeda H."/>
            <person name="Morishita S."/>
            <person name="Kohara Y."/>
        </authorList>
    </citation>
    <scope>NUCLEOTIDE SEQUENCE [LARGE SCALE GENOMIC DNA]</scope>
    <source>
        <strain>Hd-rR</strain>
    </source>
</reference>
<keyword evidence="8" id="KW-0238">DNA-binding</keyword>
<dbReference type="SMART" id="SM00355">
    <property type="entry name" value="ZnF_C2H2"/>
    <property type="match status" value="3"/>
</dbReference>
<evidence type="ECO:0000256" key="5">
    <source>
        <dbReference type="ARBA" id="ARBA00022771"/>
    </source>
</evidence>
<evidence type="ECO:0000256" key="3">
    <source>
        <dbReference type="ARBA" id="ARBA00022723"/>
    </source>
</evidence>
<evidence type="ECO:0000313" key="15">
    <source>
        <dbReference type="Ensembl" id="ENSORLP00015030327.1"/>
    </source>
</evidence>
<dbReference type="InterPro" id="IPR013087">
    <property type="entry name" value="Znf_C2H2_type"/>
</dbReference>
<reference evidence="15" key="4">
    <citation type="submission" date="2025-09" db="UniProtKB">
        <authorList>
            <consortium name="Ensembl"/>
        </authorList>
    </citation>
    <scope>IDENTIFICATION</scope>
    <source>
        <strain evidence="15">HSOK</strain>
    </source>
</reference>
<protein>
    <recommendedName>
        <fullName evidence="14">C2H2-type domain-containing protein</fullName>
    </recommendedName>
</protein>
<evidence type="ECO:0000259" key="14">
    <source>
        <dbReference type="PROSITE" id="PS50157"/>
    </source>
</evidence>
<dbReference type="Gene3D" id="3.30.160.60">
    <property type="entry name" value="Classic Zinc Finger"/>
    <property type="match status" value="3"/>
</dbReference>
<keyword evidence="4" id="KW-0677">Repeat</keyword>
<dbReference type="PROSITE" id="PS00028">
    <property type="entry name" value="ZINC_FINGER_C2H2_1"/>
    <property type="match status" value="3"/>
</dbReference>